<keyword evidence="1" id="KW-0175">Coiled coil</keyword>
<protein>
    <recommendedName>
        <fullName evidence="4">Magnesium transporter MgtE intracellular domain-containing protein</fullName>
    </recommendedName>
</protein>
<dbReference type="RefSeq" id="WP_150006284.1">
    <property type="nucleotide sequence ID" value="NZ_BMOV01000009.1"/>
</dbReference>
<dbReference type="SUPFAM" id="SSF158791">
    <property type="entry name" value="MgtE N-terminal domain-like"/>
    <property type="match status" value="1"/>
</dbReference>
<feature type="coiled-coil region" evidence="1">
    <location>
        <begin position="122"/>
        <end position="159"/>
    </location>
</feature>
<keyword evidence="3" id="KW-0732">Signal</keyword>
<dbReference type="EMBL" id="BMOV01000009">
    <property type="protein sequence ID" value="GGO15481.1"/>
    <property type="molecule type" value="Genomic_DNA"/>
</dbReference>
<evidence type="ECO:0000256" key="1">
    <source>
        <dbReference type="SAM" id="Coils"/>
    </source>
</evidence>
<reference evidence="6" key="1">
    <citation type="journal article" date="2019" name="Int. J. Syst. Evol. Microbiol.">
        <title>The Global Catalogue of Microorganisms (GCM) 10K type strain sequencing project: providing services to taxonomists for standard genome sequencing and annotation.</title>
        <authorList>
            <consortium name="The Broad Institute Genomics Platform"/>
            <consortium name="The Broad Institute Genome Sequencing Center for Infectious Disease"/>
            <person name="Wu L."/>
            <person name="Ma J."/>
        </authorList>
    </citation>
    <scope>NUCLEOTIDE SEQUENCE [LARGE SCALE GENOMIC DNA]</scope>
    <source>
        <strain evidence="6">JCM 17843</strain>
    </source>
</reference>
<dbReference type="Proteomes" id="UP000602381">
    <property type="component" value="Unassembled WGS sequence"/>
</dbReference>
<keyword evidence="6" id="KW-1185">Reference proteome</keyword>
<name>A0ABQ2LFQ5_9PROT</name>
<dbReference type="InterPro" id="IPR006668">
    <property type="entry name" value="Mg_transptr_MgtE_intracell_dom"/>
</dbReference>
<feature type="chain" id="PRO_5047046822" description="Magnesium transporter MgtE intracellular domain-containing protein" evidence="3">
    <location>
        <begin position="21"/>
        <end position="229"/>
    </location>
</feature>
<evidence type="ECO:0000256" key="3">
    <source>
        <dbReference type="SAM" id="SignalP"/>
    </source>
</evidence>
<evidence type="ECO:0000313" key="5">
    <source>
        <dbReference type="EMBL" id="GGO15481.1"/>
    </source>
</evidence>
<proteinExistence type="predicted"/>
<accession>A0ABQ2LFQ5</accession>
<evidence type="ECO:0000313" key="6">
    <source>
        <dbReference type="Proteomes" id="UP000602381"/>
    </source>
</evidence>
<gene>
    <name evidence="5" type="ORF">GCM10007972_23610</name>
</gene>
<feature type="signal peptide" evidence="3">
    <location>
        <begin position="1"/>
        <end position="20"/>
    </location>
</feature>
<organism evidence="5 6">
    <name type="scientific">Iodidimonas muriae</name>
    <dbReference type="NCBI Taxonomy" id="261467"/>
    <lineage>
        <taxon>Bacteria</taxon>
        <taxon>Pseudomonadati</taxon>
        <taxon>Pseudomonadota</taxon>
        <taxon>Alphaproteobacteria</taxon>
        <taxon>Iodidimonadales</taxon>
        <taxon>Iodidimonadaceae</taxon>
        <taxon>Iodidimonas</taxon>
    </lineage>
</organism>
<sequence>MPRLLPLTIILLSAAAAVQAYQIAPAVINMTADKSDKAGKPERKAAFGDHERPWTTDFLTSDAPEQTPAKTDQPEAISPSKKDYEEELRTLMGQRSPVRALRLLRERETAIKAQEAHLADARALIEASRQALAEDLDDLQRLHDETRRLLTRLETAEEEDLERMSVLYQNMKSKEAATILNDLDTNTIAAVIERMPERIAAPILARMDVIKAREVMRIFADRKAQGTSG</sequence>
<feature type="domain" description="Magnesium transporter MgtE intracellular" evidence="4">
    <location>
        <begin position="153"/>
        <end position="217"/>
    </location>
</feature>
<comment type="caution">
    <text evidence="5">The sequence shown here is derived from an EMBL/GenBank/DDBJ whole genome shotgun (WGS) entry which is preliminary data.</text>
</comment>
<dbReference type="Pfam" id="PF03448">
    <property type="entry name" value="MgtE_N"/>
    <property type="match status" value="1"/>
</dbReference>
<evidence type="ECO:0000259" key="4">
    <source>
        <dbReference type="Pfam" id="PF03448"/>
    </source>
</evidence>
<feature type="compositionally biased region" description="Basic and acidic residues" evidence="2">
    <location>
        <begin position="35"/>
        <end position="54"/>
    </location>
</feature>
<feature type="region of interest" description="Disordered" evidence="2">
    <location>
        <begin position="35"/>
        <end position="79"/>
    </location>
</feature>
<evidence type="ECO:0000256" key="2">
    <source>
        <dbReference type="SAM" id="MobiDB-lite"/>
    </source>
</evidence>